<reference evidence="2" key="1">
    <citation type="submission" date="2016-04" db="EMBL/GenBank/DDBJ databases">
        <authorList>
            <person name="Evans L.H."/>
            <person name="Alamgir A."/>
            <person name="Owens N."/>
            <person name="Weber N.D."/>
            <person name="Virtaneva K."/>
            <person name="Barbian K."/>
            <person name="Babar A."/>
            <person name="Rosenke K."/>
        </authorList>
    </citation>
    <scope>NUCLEOTIDE SEQUENCE</scope>
    <source>
        <strain evidence="2">Nono1</strain>
    </source>
</reference>
<accession>A0A1M4E5J9</accession>
<name>A0A1M4E5J9_9ACTN</name>
<sequence length="89" mass="9486">MASQDRGVLLWDLTHLKDLLADPLTTHCELSQGGHAVSPEVWTDLTGDDDRTSSGGYGERSLSPCSPRGSAVDLDPRPCLADIRGIEPG</sequence>
<dbReference type="AlphaFoldDB" id="A0A1M4E5J9"/>
<dbReference type="EMBL" id="LT559118">
    <property type="protein sequence ID" value="SBO94080.1"/>
    <property type="molecule type" value="Genomic_DNA"/>
</dbReference>
<gene>
    <name evidence="2" type="ORF">BN4615_P3596</name>
</gene>
<evidence type="ECO:0000313" key="2">
    <source>
        <dbReference type="EMBL" id="SBO94080.1"/>
    </source>
</evidence>
<evidence type="ECO:0000256" key="1">
    <source>
        <dbReference type="SAM" id="MobiDB-lite"/>
    </source>
</evidence>
<proteinExistence type="predicted"/>
<protein>
    <submittedName>
        <fullName evidence="2">Uncharacterized protein</fullName>
    </submittedName>
</protein>
<feature type="region of interest" description="Disordered" evidence="1">
    <location>
        <begin position="31"/>
        <end position="89"/>
    </location>
</feature>
<organism evidence="2">
    <name type="scientific">Nonomuraea gerenzanensis</name>
    <dbReference type="NCBI Taxonomy" id="93944"/>
    <lineage>
        <taxon>Bacteria</taxon>
        <taxon>Bacillati</taxon>
        <taxon>Actinomycetota</taxon>
        <taxon>Actinomycetes</taxon>
        <taxon>Streptosporangiales</taxon>
        <taxon>Streptosporangiaceae</taxon>
        <taxon>Nonomuraea</taxon>
    </lineage>
</organism>